<name>A0A7M2SM95_9ACTN</name>
<dbReference type="Gene3D" id="3.30.70.141">
    <property type="entry name" value="Nucleoside diphosphate kinase-like domain"/>
    <property type="match status" value="1"/>
</dbReference>
<sequence>MTTTTTAAPAPADLHVPGRTRSAVLPRAFDSLTVDPRKRDLYRLDTYAREGLELFASPSARAWLHANTFVVLKPDALAGRRGPRVLDILEEEGWKPFAARPFHFDPVLTREIWRYQFNAASRQRIAVVDHLLGSGPSALVLLCDTRRAGSGLPASVRLTAAKGAADPASAHGRDLRTRFDRVNGLFNFVHTPDEPADLVRELRLFTYRTGTAWLRSALTQSPPADGQPCPARSLVAELERDVPLHDLAAEPSLGRLAGRTDRWGALAREHRTRDAVRHWLTALSDTDLPPGAARWDILSVLTEWIDCNEPGVAPLLATVAAADWRNEE</sequence>
<dbReference type="KEGG" id="sfeu:IM697_42525"/>
<evidence type="ECO:0000313" key="2">
    <source>
        <dbReference type="EMBL" id="QOV36583.1"/>
    </source>
</evidence>
<keyword evidence="3" id="KW-1185">Reference proteome</keyword>
<reference evidence="2 3" key="1">
    <citation type="submission" date="2020-10" db="EMBL/GenBank/DDBJ databases">
        <title>Streptomyces ferrugineus complate genome analysis.</title>
        <authorList>
            <person name="Anwar N."/>
        </authorList>
    </citation>
    <scope>NUCLEOTIDE SEQUENCE [LARGE SCALE GENOMIC DNA]</scope>
    <source>
        <strain evidence="2 3">CCTCC AA2014009</strain>
    </source>
</reference>
<dbReference type="Pfam" id="PF00334">
    <property type="entry name" value="NDK"/>
    <property type="match status" value="1"/>
</dbReference>
<dbReference type="InterPro" id="IPR034907">
    <property type="entry name" value="NDK-like_dom"/>
</dbReference>
<gene>
    <name evidence="2" type="ORF">IM697_42525</name>
</gene>
<dbReference type="Proteomes" id="UP000594205">
    <property type="component" value="Chromosome"/>
</dbReference>
<dbReference type="RefSeq" id="WP_194042691.1">
    <property type="nucleotide sequence ID" value="NZ_CP063373.1"/>
</dbReference>
<proteinExistence type="predicted"/>
<dbReference type="InterPro" id="IPR036850">
    <property type="entry name" value="NDK-like_dom_sf"/>
</dbReference>
<feature type="domain" description="Nucleoside diphosphate kinase-like" evidence="1">
    <location>
        <begin position="67"/>
        <end position="205"/>
    </location>
</feature>
<protein>
    <recommendedName>
        <fullName evidence="1">Nucleoside diphosphate kinase-like domain-containing protein</fullName>
    </recommendedName>
</protein>
<dbReference type="SUPFAM" id="SSF54919">
    <property type="entry name" value="Nucleoside diphosphate kinase, NDK"/>
    <property type="match status" value="1"/>
</dbReference>
<accession>A0A7M2SM95</accession>
<organism evidence="2 3">
    <name type="scientific">Streptomyces ferrugineus</name>
    <dbReference type="NCBI Taxonomy" id="1413221"/>
    <lineage>
        <taxon>Bacteria</taxon>
        <taxon>Bacillati</taxon>
        <taxon>Actinomycetota</taxon>
        <taxon>Actinomycetes</taxon>
        <taxon>Kitasatosporales</taxon>
        <taxon>Streptomycetaceae</taxon>
        <taxon>Streptomyces</taxon>
    </lineage>
</organism>
<dbReference type="AlphaFoldDB" id="A0A7M2SM95"/>
<evidence type="ECO:0000313" key="3">
    <source>
        <dbReference type="Proteomes" id="UP000594205"/>
    </source>
</evidence>
<dbReference type="EMBL" id="CP063373">
    <property type="protein sequence ID" value="QOV36583.1"/>
    <property type="molecule type" value="Genomic_DNA"/>
</dbReference>
<evidence type="ECO:0000259" key="1">
    <source>
        <dbReference type="Pfam" id="PF00334"/>
    </source>
</evidence>